<dbReference type="EMBL" id="GGEC01060405">
    <property type="protein sequence ID" value="MBX40889.1"/>
    <property type="molecule type" value="Transcribed_RNA"/>
</dbReference>
<reference evidence="1" key="1">
    <citation type="submission" date="2018-02" db="EMBL/GenBank/DDBJ databases">
        <title>Rhizophora mucronata_Transcriptome.</title>
        <authorList>
            <person name="Meera S.P."/>
            <person name="Sreeshan A."/>
            <person name="Augustine A."/>
        </authorList>
    </citation>
    <scope>NUCLEOTIDE SEQUENCE</scope>
    <source>
        <tissue evidence="1">Leaf</tissue>
    </source>
</reference>
<name>A0A2P2NEL5_RHIMU</name>
<evidence type="ECO:0000313" key="1">
    <source>
        <dbReference type="EMBL" id="MBX40889.1"/>
    </source>
</evidence>
<sequence length="13" mass="1529">MKSNHIMQKNQLG</sequence>
<accession>A0A2P2NEL5</accession>
<organism evidence="1">
    <name type="scientific">Rhizophora mucronata</name>
    <name type="common">Asiatic mangrove</name>
    <dbReference type="NCBI Taxonomy" id="61149"/>
    <lineage>
        <taxon>Eukaryota</taxon>
        <taxon>Viridiplantae</taxon>
        <taxon>Streptophyta</taxon>
        <taxon>Embryophyta</taxon>
        <taxon>Tracheophyta</taxon>
        <taxon>Spermatophyta</taxon>
        <taxon>Magnoliopsida</taxon>
        <taxon>eudicotyledons</taxon>
        <taxon>Gunneridae</taxon>
        <taxon>Pentapetalae</taxon>
        <taxon>rosids</taxon>
        <taxon>fabids</taxon>
        <taxon>Malpighiales</taxon>
        <taxon>Rhizophoraceae</taxon>
        <taxon>Rhizophora</taxon>
    </lineage>
</organism>
<protein>
    <submittedName>
        <fullName evidence="1">Uncharacterized protein</fullName>
    </submittedName>
</protein>
<proteinExistence type="predicted"/>